<protein>
    <submittedName>
        <fullName evidence="1">Uncharacterized protein</fullName>
    </submittedName>
</protein>
<organism evidence="1 2">
    <name type="scientific">Saguinus oedipus</name>
    <name type="common">Cotton-top tamarin</name>
    <name type="synonym">Oedipomidas oedipus</name>
    <dbReference type="NCBI Taxonomy" id="9490"/>
    <lineage>
        <taxon>Eukaryota</taxon>
        <taxon>Metazoa</taxon>
        <taxon>Chordata</taxon>
        <taxon>Craniata</taxon>
        <taxon>Vertebrata</taxon>
        <taxon>Euteleostomi</taxon>
        <taxon>Mammalia</taxon>
        <taxon>Eutheria</taxon>
        <taxon>Euarchontoglires</taxon>
        <taxon>Primates</taxon>
        <taxon>Haplorrhini</taxon>
        <taxon>Platyrrhini</taxon>
        <taxon>Cebidae</taxon>
        <taxon>Callitrichinae</taxon>
        <taxon>Saguinus</taxon>
    </lineage>
</organism>
<sequence>MLVRAQVAGPRTGYWSAHEMLVRTPGQLALQQLISSPAGSTGAAGCCVAPEGHGWLPLSRGPGGTHGPEAAAAAPLVAAGTAQVPAASPPPPPRPPWLPHGCWAQIAGRENLIELREDPRLKATYNLLRLIDRGIYH</sequence>
<gene>
    <name evidence="1" type="ORF">P7K49_031847</name>
</gene>
<evidence type="ECO:0000313" key="2">
    <source>
        <dbReference type="Proteomes" id="UP001266305"/>
    </source>
</evidence>
<proteinExistence type="predicted"/>
<reference evidence="1 2" key="1">
    <citation type="submission" date="2023-05" db="EMBL/GenBank/DDBJ databases">
        <title>B98-5 Cell Line De Novo Hybrid Assembly: An Optical Mapping Approach.</title>
        <authorList>
            <person name="Kananen K."/>
            <person name="Auerbach J.A."/>
            <person name="Kautto E."/>
            <person name="Blachly J.S."/>
        </authorList>
    </citation>
    <scope>NUCLEOTIDE SEQUENCE [LARGE SCALE GENOMIC DNA]</scope>
    <source>
        <strain evidence="1">B95-8</strain>
        <tissue evidence="1">Cell line</tissue>
    </source>
</reference>
<accession>A0ABQ9U0J3</accession>
<keyword evidence="2" id="KW-1185">Reference proteome</keyword>
<dbReference type="EMBL" id="JASSZA010000017">
    <property type="protein sequence ID" value="KAK2090590.1"/>
    <property type="molecule type" value="Genomic_DNA"/>
</dbReference>
<comment type="caution">
    <text evidence="1">The sequence shown here is derived from an EMBL/GenBank/DDBJ whole genome shotgun (WGS) entry which is preliminary data.</text>
</comment>
<evidence type="ECO:0000313" key="1">
    <source>
        <dbReference type="EMBL" id="KAK2090590.1"/>
    </source>
</evidence>
<name>A0ABQ9U0J3_SAGOE</name>
<dbReference type="Proteomes" id="UP001266305">
    <property type="component" value="Unassembled WGS sequence"/>
</dbReference>